<dbReference type="Proteomes" id="UP000007952">
    <property type="component" value="Chromosome"/>
</dbReference>
<proteinExistence type="inferred from homology"/>
<dbReference type="HOGENOM" id="CLU_656916_0_0_14"/>
<dbReference type="AlphaFoldDB" id="F6FJS3"/>
<dbReference type="KEGG" id="mhf:MHF_1187"/>
<reference evidence="3 4" key="1">
    <citation type="journal article" date="2011" name="J. Bacteriol.">
        <title>Complete genome sequences of two hemotropic Mycoplasmas, Mycoplasma haemofelis strain Ohio2 and Mycoplasma suis strain Illinois.</title>
        <authorList>
            <person name="Messick J.B."/>
            <person name="Santos A.P."/>
            <person name="Guimaraes A.M."/>
        </authorList>
    </citation>
    <scope>NUCLEOTIDE SEQUENCE [LARGE SCALE GENOMIC DNA]</scope>
    <source>
        <strain evidence="3 4">Ohio2</strain>
    </source>
</reference>
<reference key="2">
    <citation type="submission" date="2011-05" db="EMBL/GenBank/DDBJ databases">
        <title>The Genome of Mycoplasma haemofelis Strain Ohio2, a pathogenic hemoplasma of the cat.</title>
        <authorList>
            <person name="Santos A.P."/>
            <person name="Guimaraes A.M.S."/>
            <person name="SanMiguel P.J."/>
            <person name="Martin S.W."/>
            <person name="Messick J.B."/>
        </authorList>
    </citation>
    <scope>NUCLEOTIDE SEQUENCE</scope>
    <source>
        <strain>Ohio2</strain>
    </source>
</reference>
<gene>
    <name evidence="3" type="ordered locus">MHF_1187</name>
</gene>
<dbReference type="STRING" id="859194.MHF_1187"/>
<evidence type="ECO:0000313" key="4">
    <source>
        <dbReference type="Proteomes" id="UP000007952"/>
    </source>
</evidence>
<evidence type="ECO:0000313" key="3">
    <source>
        <dbReference type="EMBL" id="AEG73428.1"/>
    </source>
</evidence>
<dbReference type="InterPro" id="IPR022186">
    <property type="entry name" value="DUF3713"/>
</dbReference>
<evidence type="ECO:0000256" key="2">
    <source>
        <dbReference type="SAM" id="MobiDB-lite"/>
    </source>
</evidence>
<name>F6FJS3_MYCHI</name>
<sequence>MPQQQPIAGNSSEASDSSDSSDQLFDILVKNYLLESHAVGIESSSVNRFLLQEKLKLNQPKASLESLDKSLNYKLSTYGTDSLTARSTLLETYTINYLADNSLEKFRLHLRDTLPKNSFSAFLFSKKYAADGLCAPEGSNPTSTDAGYLKYEDSKFIRNPLVDRNAKVEKEYVCAVSKEDLNWSSTFLEGGSSVQKMVGYKGLVSGDWKTHFSEDVVKLIEAKSSYWSDATSLNEYIDNGIKSSAQMDGLIEKLKSIFPTHDWNTVSLSNASYRFDWRSDNRHDLNKLSRDLEARRKGLKDYINRTNLPFKSFHGWLRDDKGGYLVQDSKGDKYSVFLSQIKYDDVSTPEKWKAYLKTINADLIIRELVRASKNPKVQHKAIFDQLLDSQKGLGSIQTGDYRLKEALNYQWFSNAQSS</sequence>
<dbReference type="EMBL" id="CP002808">
    <property type="protein sequence ID" value="AEG73428.1"/>
    <property type="molecule type" value="Genomic_DNA"/>
</dbReference>
<organism evidence="3 4">
    <name type="scientific">Mycoplasma haemofelis (strain Ohio2)</name>
    <dbReference type="NCBI Taxonomy" id="859194"/>
    <lineage>
        <taxon>Bacteria</taxon>
        <taxon>Bacillati</taxon>
        <taxon>Mycoplasmatota</taxon>
        <taxon>Mollicutes</taxon>
        <taxon>Mycoplasmataceae</taxon>
        <taxon>Mycoplasma</taxon>
    </lineage>
</organism>
<feature type="region of interest" description="Disordered" evidence="2">
    <location>
        <begin position="1"/>
        <end position="20"/>
    </location>
</feature>
<feature type="compositionally biased region" description="Low complexity" evidence="2">
    <location>
        <begin position="11"/>
        <end position="20"/>
    </location>
</feature>
<feature type="compositionally biased region" description="Polar residues" evidence="2">
    <location>
        <begin position="1"/>
        <end position="10"/>
    </location>
</feature>
<comment type="similarity">
    <text evidence="1">Belongs to the MG307/MG309/MG338 family.</text>
</comment>
<evidence type="ECO:0000256" key="1">
    <source>
        <dbReference type="ARBA" id="ARBA00010828"/>
    </source>
</evidence>
<dbReference type="Pfam" id="PF12506">
    <property type="entry name" value="DUF3713"/>
    <property type="match status" value="1"/>
</dbReference>
<protein>
    <submittedName>
        <fullName evidence="3">Uncharacterized protein</fullName>
    </submittedName>
</protein>
<accession>F6FJS3</accession>